<keyword evidence="1" id="KW-0472">Membrane</keyword>
<keyword evidence="1" id="KW-0812">Transmembrane</keyword>
<keyword evidence="3" id="KW-1185">Reference proteome</keyword>
<dbReference type="EMBL" id="VXIV02003451">
    <property type="protein sequence ID" value="KAF6016915.1"/>
    <property type="molecule type" value="Genomic_DNA"/>
</dbReference>
<evidence type="ECO:0000256" key="1">
    <source>
        <dbReference type="SAM" id="Phobius"/>
    </source>
</evidence>
<protein>
    <submittedName>
        <fullName evidence="2">Uncharacterized protein</fullName>
    </submittedName>
</protein>
<reference evidence="2" key="1">
    <citation type="submission" date="2020-06" db="EMBL/GenBank/DDBJ databases">
        <title>Draft genome of Bugula neritina, a colonial animal packing powerful symbionts and potential medicines.</title>
        <authorList>
            <person name="Rayko M."/>
        </authorList>
    </citation>
    <scope>NUCLEOTIDE SEQUENCE [LARGE SCALE GENOMIC DNA]</scope>
    <source>
        <strain evidence="2">Kwan_BN1</strain>
    </source>
</reference>
<keyword evidence="1" id="KW-1133">Transmembrane helix</keyword>
<feature type="transmembrane region" description="Helical" evidence="1">
    <location>
        <begin position="12"/>
        <end position="35"/>
    </location>
</feature>
<organism evidence="2 3">
    <name type="scientific">Bugula neritina</name>
    <name type="common">Brown bryozoan</name>
    <name type="synonym">Sertularia neritina</name>
    <dbReference type="NCBI Taxonomy" id="10212"/>
    <lineage>
        <taxon>Eukaryota</taxon>
        <taxon>Metazoa</taxon>
        <taxon>Spiralia</taxon>
        <taxon>Lophotrochozoa</taxon>
        <taxon>Bryozoa</taxon>
        <taxon>Gymnolaemata</taxon>
        <taxon>Cheilostomatida</taxon>
        <taxon>Flustrina</taxon>
        <taxon>Buguloidea</taxon>
        <taxon>Bugulidae</taxon>
        <taxon>Bugula</taxon>
    </lineage>
</organism>
<evidence type="ECO:0000313" key="2">
    <source>
        <dbReference type="EMBL" id="KAF6016915.1"/>
    </source>
</evidence>
<name>A0A7J7ISW8_BUGNE</name>
<dbReference type="AlphaFoldDB" id="A0A7J7ISW8"/>
<gene>
    <name evidence="2" type="ORF">EB796_024783</name>
</gene>
<proteinExistence type="predicted"/>
<dbReference type="Proteomes" id="UP000593567">
    <property type="component" value="Unassembled WGS sequence"/>
</dbReference>
<feature type="transmembrane region" description="Helical" evidence="1">
    <location>
        <begin position="41"/>
        <end position="65"/>
    </location>
</feature>
<sequence>MLLTRSTLGAYLFYTYTLILTTSSVIQCLLFLIFLYLQMSFVLVIMEIVIVSLNPTVTVHCRVYMAT</sequence>
<evidence type="ECO:0000313" key="3">
    <source>
        <dbReference type="Proteomes" id="UP000593567"/>
    </source>
</evidence>
<comment type="caution">
    <text evidence="2">The sequence shown here is derived from an EMBL/GenBank/DDBJ whole genome shotgun (WGS) entry which is preliminary data.</text>
</comment>
<accession>A0A7J7ISW8</accession>